<feature type="region of interest" description="Disordered" evidence="1">
    <location>
        <begin position="259"/>
        <end position="308"/>
    </location>
</feature>
<dbReference type="KEGG" id="rml:FF011L_45330"/>
<keyword evidence="3" id="KW-1185">Reference proteome</keyword>
<dbReference type="AlphaFoldDB" id="A0A517MLI3"/>
<feature type="compositionally biased region" description="Polar residues" evidence="1">
    <location>
        <begin position="286"/>
        <end position="308"/>
    </location>
</feature>
<dbReference type="Gene3D" id="3.40.50.10610">
    <property type="entry name" value="ABC-type transport auxiliary lipoprotein component"/>
    <property type="match status" value="1"/>
</dbReference>
<feature type="region of interest" description="Disordered" evidence="1">
    <location>
        <begin position="180"/>
        <end position="239"/>
    </location>
</feature>
<organism evidence="2 3">
    <name type="scientific">Roseimaritima multifibrata</name>
    <dbReference type="NCBI Taxonomy" id="1930274"/>
    <lineage>
        <taxon>Bacteria</taxon>
        <taxon>Pseudomonadati</taxon>
        <taxon>Planctomycetota</taxon>
        <taxon>Planctomycetia</taxon>
        <taxon>Pirellulales</taxon>
        <taxon>Pirellulaceae</taxon>
        <taxon>Roseimaritima</taxon>
    </lineage>
</organism>
<evidence type="ECO:0000256" key="1">
    <source>
        <dbReference type="SAM" id="MobiDB-lite"/>
    </source>
</evidence>
<proteinExistence type="predicted"/>
<sequence length="458" mass="49979">MNFLLGISLLWFCAGCSAIPDVRHATQIHNPFPQLKRVAILPFNNQSNEPTVDQTAVTEAYYAAVQGTPGFEVLPVGVVRNQLEAFASVYGPPSSGKDFQIFAQMMGVDAVVQGSVTDFSPYYPPRLGLAVHWYAANPGFHPIPPGYGLPWGTKAEQDIPSRVVLDTEFELARQQMATQTPLIPDFSGAGSTGQTVPKRRPSAQAVPPASPSPFPSNAPPANHPAGAEEGIQNRAEPPHENDFTTVVEVSDVDPVSYFEDVDSNAAGDGKRGTPQEWQPKGRSKAIVSSDQQSIPSPILDSTSSQDSEQAVPYVYESNEIDPYGMGSPVEESFNPAAAQQMANEMAAAMLPPEWPDPTGLIPDPPLPVRPVSEPQHEPVLSHTRLYDGADSEFTERLANHVSVSDEKRSTGWQAYLRRSDDFIRFCCRLHLTEMLEARGGAEQSDLILRWPISRYESQ</sequence>
<evidence type="ECO:0000313" key="3">
    <source>
        <dbReference type="Proteomes" id="UP000320672"/>
    </source>
</evidence>
<accession>A0A517MLI3</accession>
<evidence type="ECO:0000313" key="2">
    <source>
        <dbReference type="EMBL" id="QDS95733.1"/>
    </source>
</evidence>
<protein>
    <submittedName>
        <fullName evidence="2">Uncharacterized protein</fullName>
    </submittedName>
</protein>
<gene>
    <name evidence="2" type="ORF">FF011L_45330</name>
</gene>
<dbReference type="Proteomes" id="UP000320672">
    <property type="component" value="Chromosome"/>
</dbReference>
<name>A0A517MLI3_9BACT</name>
<dbReference type="EMBL" id="CP036262">
    <property type="protein sequence ID" value="QDS95733.1"/>
    <property type="molecule type" value="Genomic_DNA"/>
</dbReference>
<reference evidence="2 3" key="1">
    <citation type="submission" date="2019-02" db="EMBL/GenBank/DDBJ databases">
        <title>Deep-cultivation of Planctomycetes and their phenomic and genomic characterization uncovers novel biology.</title>
        <authorList>
            <person name="Wiegand S."/>
            <person name="Jogler M."/>
            <person name="Boedeker C."/>
            <person name="Pinto D."/>
            <person name="Vollmers J."/>
            <person name="Rivas-Marin E."/>
            <person name="Kohn T."/>
            <person name="Peeters S.H."/>
            <person name="Heuer A."/>
            <person name="Rast P."/>
            <person name="Oberbeckmann S."/>
            <person name="Bunk B."/>
            <person name="Jeske O."/>
            <person name="Meyerdierks A."/>
            <person name="Storesund J.E."/>
            <person name="Kallscheuer N."/>
            <person name="Luecker S."/>
            <person name="Lage O.M."/>
            <person name="Pohl T."/>
            <person name="Merkel B.J."/>
            <person name="Hornburger P."/>
            <person name="Mueller R.-W."/>
            <person name="Bruemmer F."/>
            <person name="Labrenz M."/>
            <person name="Spormann A.M."/>
            <person name="Op den Camp H."/>
            <person name="Overmann J."/>
            <person name="Amann R."/>
            <person name="Jetten M.S.M."/>
            <person name="Mascher T."/>
            <person name="Medema M.H."/>
            <person name="Devos D.P."/>
            <person name="Kaster A.-K."/>
            <person name="Ovreas L."/>
            <person name="Rohde M."/>
            <person name="Galperin M.Y."/>
            <person name="Jogler C."/>
        </authorList>
    </citation>
    <scope>NUCLEOTIDE SEQUENCE [LARGE SCALE GENOMIC DNA]</scope>
    <source>
        <strain evidence="2 3">FF011L</strain>
    </source>
</reference>
<feature type="compositionally biased region" description="Pro residues" evidence="1">
    <location>
        <begin position="208"/>
        <end position="222"/>
    </location>
</feature>